<accession>A0A2G8RD81</accession>
<evidence type="ECO:0008006" key="10">
    <source>
        <dbReference type="Google" id="ProtNLM"/>
    </source>
</evidence>
<dbReference type="InterPro" id="IPR044068">
    <property type="entry name" value="CB"/>
</dbReference>
<evidence type="ECO:0000256" key="3">
    <source>
        <dbReference type="ARBA" id="ARBA00023125"/>
    </source>
</evidence>
<dbReference type="SUPFAM" id="SSF56349">
    <property type="entry name" value="DNA breaking-rejoining enzymes"/>
    <property type="match status" value="1"/>
</dbReference>
<dbReference type="PROSITE" id="PS51900">
    <property type="entry name" value="CB"/>
    <property type="match status" value="1"/>
</dbReference>
<dbReference type="InterPro" id="IPR025269">
    <property type="entry name" value="SAM-like_dom"/>
</dbReference>
<dbReference type="InterPro" id="IPR002104">
    <property type="entry name" value="Integrase_catalytic"/>
</dbReference>
<organism evidence="8 9">
    <name type="scientific">Puniceibacterium antarcticum</name>
    <dbReference type="NCBI Taxonomy" id="1206336"/>
    <lineage>
        <taxon>Bacteria</taxon>
        <taxon>Pseudomonadati</taxon>
        <taxon>Pseudomonadota</taxon>
        <taxon>Alphaproteobacteria</taxon>
        <taxon>Rhodobacterales</taxon>
        <taxon>Paracoccaceae</taxon>
        <taxon>Puniceibacterium</taxon>
    </lineage>
</organism>
<dbReference type="Pfam" id="PF13102">
    <property type="entry name" value="Phage_int_SAM_5"/>
    <property type="match status" value="1"/>
</dbReference>
<protein>
    <recommendedName>
        <fullName evidence="10">Tyr recombinase domain-containing protein</fullName>
    </recommendedName>
</protein>
<evidence type="ECO:0000313" key="8">
    <source>
        <dbReference type="EMBL" id="PIL19453.1"/>
    </source>
</evidence>
<sequence>MVTPLELIGSVNPWTGKPFGKEIKKGLQTRYLQEARRSRDIALGEIRKLVIAQSDSGKFSLDAAEEWREAIRLDTSEERGVSMVLSDRLEAAAARDVPEEKLRGFGRVAFGRGYPIGKALERYVEERGSNNRRGYKPLATTTVNNLRTAVKHLRAFLKDKNELACLEDITPALARRFRDEYLPSLTTTRSPQGMAYNTIAKNITLLSQFWAWALERGVTHRHYKSPWLFAQSVPRAARDGNPTRQDFSAEEIKALLAKAPTGTREGDVLRLALVTGCRADEIASLKQAQVDPQGRHFSLIVGKTANAVRFVPIPEGAQGLLRARLEANPESERAFPEWPVRASVGKVYALSQWFTRFRRDVLGDASDGTLALHSMRHTWRTVARRARVNEADINDLGGWAGPRSSNSAYDHGLLEEQLREAQEKVWTELARAGYLKAF</sequence>
<dbReference type="InterPro" id="IPR010998">
    <property type="entry name" value="Integrase_recombinase_N"/>
</dbReference>
<evidence type="ECO:0000256" key="1">
    <source>
        <dbReference type="ARBA" id="ARBA00008857"/>
    </source>
</evidence>
<evidence type="ECO:0000256" key="4">
    <source>
        <dbReference type="ARBA" id="ARBA00023172"/>
    </source>
</evidence>
<evidence type="ECO:0000259" key="7">
    <source>
        <dbReference type="PROSITE" id="PS51900"/>
    </source>
</evidence>
<comment type="similarity">
    <text evidence="1">Belongs to the 'phage' integrase family.</text>
</comment>
<name>A0A2G8RD81_9RHOB</name>
<dbReference type="PROSITE" id="PS51898">
    <property type="entry name" value="TYR_RECOMBINASE"/>
    <property type="match status" value="1"/>
</dbReference>
<reference evidence="8 9" key="1">
    <citation type="submission" date="2013-09" db="EMBL/GenBank/DDBJ databases">
        <title>Genome sequencing of Phaeobacter antarcticus sp. nov. SM1211.</title>
        <authorList>
            <person name="Zhang X.-Y."/>
            <person name="Liu C."/>
            <person name="Chen X.-L."/>
            <person name="Xie B.-B."/>
            <person name="Qin Q.-L."/>
            <person name="Rong J.-C."/>
            <person name="Zhang Y.-Z."/>
        </authorList>
    </citation>
    <scope>NUCLEOTIDE SEQUENCE [LARGE SCALE GENOMIC DNA]</scope>
    <source>
        <strain evidence="8 9">SM1211</strain>
    </source>
</reference>
<dbReference type="Gene3D" id="1.10.443.10">
    <property type="entry name" value="Intergrase catalytic core"/>
    <property type="match status" value="1"/>
</dbReference>
<evidence type="ECO:0000256" key="5">
    <source>
        <dbReference type="PROSITE-ProRule" id="PRU01248"/>
    </source>
</evidence>
<feature type="domain" description="Tyr recombinase" evidence="6">
    <location>
        <begin position="242"/>
        <end position="423"/>
    </location>
</feature>
<keyword evidence="3 5" id="KW-0238">DNA-binding</keyword>
<comment type="caution">
    <text evidence="8">The sequence shown here is derived from an EMBL/GenBank/DDBJ whole genome shotgun (WGS) entry which is preliminary data.</text>
</comment>
<evidence type="ECO:0000259" key="6">
    <source>
        <dbReference type="PROSITE" id="PS51898"/>
    </source>
</evidence>
<proteinExistence type="inferred from homology"/>
<dbReference type="InterPro" id="IPR013762">
    <property type="entry name" value="Integrase-like_cat_sf"/>
</dbReference>
<dbReference type="PANTHER" id="PTHR30349:SF41">
    <property type="entry name" value="INTEGRASE_RECOMBINASE PROTEIN MJ0367-RELATED"/>
    <property type="match status" value="1"/>
</dbReference>
<dbReference type="PANTHER" id="PTHR30349">
    <property type="entry name" value="PHAGE INTEGRASE-RELATED"/>
    <property type="match status" value="1"/>
</dbReference>
<keyword evidence="9" id="KW-1185">Reference proteome</keyword>
<evidence type="ECO:0000256" key="2">
    <source>
        <dbReference type="ARBA" id="ARBA00022908"/>
    </source>
</evidence>
<dbReference type="EMBL" id="AWWI01000100">
    <property type="protein sequence ID" value="PIL19453.1"/>
    <property type="molecule type" value="Genomic_DNA"/>
</dbReference>
<evidence type="ECO:0000313" key="9">
    <source>
        <dbReference type="Proteomes" id="UP000231259"/>
    </source>
</evidence>
<dbReference type="GO" id="GO:0003677">
    <property type="term" value="F:DNA binding"/>
    <property type="evidence" value="ECO:0007669"/>
    <property type="project" value="UniProtKB-UniRule"/>
</dbReference>
<dbReference type="InterPro" id="IPR011010">
    <property type="entry name" value="DNA_brk_join_enz"/>
</dbReference>
<feature type="domain" description="Core-binding (CB)" evidence="7">
    <location>
        <begin position="114"/>
        <end position="214"/>
    </location>
</feature>
<dbReference type="InterPro" id="IPR050090">
    <property type="entry name" value="Tyrosine_recombinase_XerCD"/>
</dbReference>
<keyword evidence="2" id="KW-0229">DNA integration</keyword>
<dbReference type="GO" id="GO:0006310">
    <property type="term" value="P:DNA recombination"/>
    <property type="evidence" value="ECO:0007669"/>
    <property type="project" value="UniProtKB-KW"/>
</dbReference>
<gene>
    <name evidence="8" type="ORF">P775_15040</name>
</gene>
<dbReference type="Gene3D" id="1.10.150.130">
    <property type="match status" value="1"/>
</dbReference>
<dbReference type="GO" id="GO:0015074">
    <property type="term" value="P:DNA integration"/>
    <property type="evidence" value="ECO:0007669"/>
    <property type="project" value="UniProtKB-KW"/>
</dbReference>
<dbReference type="Proteomes" id="UP000231259">
    <property type="component" value="Unassembled WGS sequence"/>
</dbReference>
<keyword evidence="4" id="KW-0233">DNA recombination</keyword>
<dbReference type="AlphaFoldDB" id="A0A2G8RD81"/>
<dbReference type="Pfam" id="PF00589">
    <property type="entry name" value="Phage_integrase"/>
    <property type="match status" value="1"/>
</dbReference>